<organism evidence="3 4">
    <name type="scientific">Algivirga pacifica</name>
    <dbReference type="NCBI Taxonomy" id="1162670"/>
    <lineage>
        <taxon>Bacteria</taxon>
        <taxon>Pseudomonadati</taxon>
        <taxon>Bacteroidota</taxon>
        <taxon>Cytophagia</taxon>
        <taxon>Cytophagales</taxon>
        <taxon>Flammeovirgaceae</taxon>
        <taxon>Algivirga</taxon>
    </lineage>
</organism>
<dbReference type="InterPro" id="IPR026444">
    <property type="entry name" value="Secre_tail"/>
</dbReference>
<dbReference type="Gene3D" id="2.60.40.10">
    <property type="entry name" value="Immunoglobulins"/>
    <property type="match status" value="4"/>
</dbReference>
<evidence type="ECO:0000313" key="3">
    <source>
        <dbReference type="EMBL" id="GAA4845073.1"/>
    </source>
</evidence>
<dbReference type="InterPro" id="IPR032522">
    <property type="entry name" value="DUF4961"/>
</dbReference>
<proteinExistence type="inferred from homology"/>
<dbReference type="InterPro" id="IPR006047">
    <property type="entry name" value="GH13_cat_dom"/>
</dbReference>
<dbReference type="Pfam" id="PF16328">
    <property type="entry name" value="DUF4961"/>
    <property type="match status" value="1"/>
</dbReference>
<dbReference type="SUPFAM" id="SSF81296">
    <property type="entry name" value="E set domains"/>
    <property type="match status" value="1"/>
</dbReference>
<protein>
    <recommendedName>
        <fullName evidence="2">Glycosyl hydrolase family 13 catalytic domain-containing protein</fullName>
    </recommendedName>
</protein>
<evidence type="ECO:0000256" key="1">
    <source>
        <dbReference type="ARBA" id="ARBA00008061"/>
    </source>
</evidence>
<evidence type="ECO:0000313" key="4">
    <source>
        <dbReference type="Proteomes" id="UP001500298"/>
    </source>
</evidence>
<sequence length="1191" mass="132456">MQRILLLSWVLSLPALLWGQVTLNPSNPTADQAITIIYDAAAGNAALVGASKVYLHSGVVTTAPGDTQWSNSVGNWGADDGIGEMTNIGNDQWQITLTPSTYYNVSPTENVFRLAMVFRDATGTLVGKTAADGDFFMDIDPGFYMTVTAPVNQEYFAKVNEQVTISATASAPAAMQIEIDGVVQASVTNQSTISHTVSYSAIGTHQVKVTADDGVILPREKTRTLYVNEASEVAPLPAGVKDGINYIDDQTVVLVLLAPNKGDVFVTGDFNNWAIDPNYQMKKTPDGERFWLQIGGLTPKKEYIFQYLVDGNLRIADPYTEKVADPWNDQYISEETYPGLIEFTDTEKGIASVLQTAQDPYDWQIENFTGVPKHQLMIYELLIRDFTEEHSYQSVIDSMQYLKDLGVNAIELMPVNEFEGNSSWGYNPSFFFAPDKYYGPKEDLKALVDAAHANGIAVIIDMVLNHAFGQNVMARMYWDEANNQPAADNPWFNTTAPNTCWNWGSDFDHESAYTQAFVDSVNRFWMQEYKIDGFRYDFTKGFTNTPGCGWDYDQARVNILNRMANKIREVNPEAYIILEHLASPSEEDALAANGMLPWKRVDEQYKEVISGHELNTASFAGAQTDTRVVYMESHDEERIMVQNLNWGQQTGDYNIKDLPTALDRIGLGAAFLYTVPGPKMIWMFGEQGYDYSINYNGRVGEKPIVWTEYMQDPDRVDLYNTIAALLNLRKDHPVFTEGYFSWDAIGETRRINISHETMNVTIIGNFGTTAQSIQPNFQSLGTWYNYFGQFAYENTGGTYLLGPGQWELFTDVQLPPPGTSILKAPTLLNASASTNDVQLNWVDNTTEEAGYIVERSTTAGSGFVAIDTVGANVITYTDAGLADGTYYYRVNAYSSTGTTSDYTNEVSQRVGTVGDITIHFKKPAGWSTVNLHYWNTTPANVLPNSNWPGVTMTDADGDGWYSYTFSGIECTNIVFSDNGATQTADLSRCGTGWYDDGTWYDSKPLPPSGLTIHFKKPANWSSANLHYWNTTPANVLPNSSWPGVTMIDEGNGWYRYTFEGIECTSIVFSDNGGTQTADLYRCGEGWYDNGTWYDSQPAARIASVALPTKNLLTVYPNPVEQVGMLQFTLTAQQQVSIALYDTQGKQVRTVTQGVYGKGKHQLSFEVPKASGLYLIRMISEEGQLHQRVVVK</sequence>
<comment type="similarity">
    <text evidence="1">Belongs to the glycosyl hydrolase 13 family.</text>
</comment>
<dbReference type="SUPFAM" id="SSF49265">
    <property type="entry name" value="Fibronectin type III"/>
    <property type="match status" value="1"/>
</dbReference>
<dbReference type="InterPro" id="IPR031965">
    <property type="entry name" value="CBM26"/>
</dbReference>
<keyword evidence="4" id="KW-1185">Reference proteome</keyword>
<dbReference type="Pfam" id="PF16738">
    <property type="entry name" value="CBM26"/>
    <property type="match status" value="2"/>
</dbReference>
<dbReference type="InterPro" id="IPR017853">
    <property type="entry name" value="GH"/>
</dbReference>
<dbReference type="Pfam" id="PF00128">
    <property type="entry name" value="Alpha-amylase"/>
    <property type="match status" value="1"/>
</dbReference>
<dbReference type="CDD" id="cd00063">
    <property type="entry name" value="FN3"/>
    <property type="match status" value="1"/>
</dbReference>
<reference evidence="4" key="1">
    <citation type="journal article" date="2019" name="Int. J. Syst. Evol. Microbiol.">
        <title>The Global Catalogue of Microorganisms (GCM) 10K type strain sequencing project: providing services to taxonomists for standard genome sequencing and annotation.</title>
        <authorList>
            <consortium name="The Broad Institute Genomics Platform"/>
            <consortium name="The Broad Institute Genome Sequencing Center for Infectious Disease"/>
            <person name="Wu L."/>
            <person name="Ma J."/>
        </authorList>
    </citation>
    <scope>NUCLEOTIDE SEQUENCE [LARGE SCALE GENOMIC DNA]</scope>
    <source>
        <strain evidence="4">JCM 18326</strain>
    </source>
</reference>
<dbReference type="EMBL" id="BAABJX010000052">
    <property type="protein sequence ID" value="GAA4845073.1"/>
    <property type="molecule type" value="Genomic_DNA"/>
</dbReference>
<dbReference type="InterPro" id="IPR013783">
    <property type="entry name" value="Ig-like_fold"/>
</dbReference>
<evidence type="ECO:0000259" key="2">
    <source>
        <dbReference type="SMART" id="SM00642"/>
    </source>
</evidence>
<gene>
    <name evidence="3" type="ORF">GCM10023331_32370</name>
</gene>
<dbReference type="RefSeq" id="WP_345373672.1">
    <property type="nucleotide sequence ID" value="NZ_BAABJX010000052.1"/>
</dbReference>
<dbReference type="PANTHER" id="PTHR43002">
    <property type="entry name" value="GLYCOGEN DEBRANCHING ENZYME"/>
    <property type="match status" value="1"/>
</dbReference>
<dbReference type="InterPro" id="IPR014756">
    <property type="entry name" value="Ig_E-set"/>
</dbReference>
<dbReference type="CDD" id="cd11350">
    <property type="entry name" value="AmyAc_4"/>
    <property type="match status" value="1"/>
</dbReference>
<dbReference type="InterPro" id="IPR036116">
    <property type="entry name" value="FN3_sf"/>
</dbReference>
<accession>A0ABP9DKH0</accession>
<dbReference type="SMART" id="SM00642">
    <property type="entry name" value="Aamy"/>
    <property type="match status" value="1"/>
</dbReference>
<dbReference type="SUPFAM" id="SSF51445">
    <property type="entry name" value="(Trans)glycosidases"/>
    <property type="match status" value="1"/>
</dbReference>
<dbReference type="InterPro" id="IPR003961">
    <property type="entry name" value="FN3_dom"/>
</dbReference>
<comment type="caution">
    <text evidence="3">The sequence shown here is derived from an EMBL/GenBank/DDBJ whole genome shotgun (WGS) entry which is preliminary data.</text>
</comment>
<dbReference type="Proteomes" id="UP001500298">
    <property type="component" value="Unassembled WGS sequence"/>
</dbReference>
<name>A0ABP9DKH0_9BACT</name>
<feature type="domain" description="Glycosyl hydrolase family 13 catalytic" evidence="2">
    <location>
        <begin position="380"/>
        <end position="729"/>
    </location>
</feature>
<dbReference type="NCBIfam" id="TIGR04183">
    <property type="entry name" value="Por_Secre_tail"/>
    <property type="match status" value="1"/>
</dbReference>
<dbReference type="Gene3D" id="3.20.20.80">
    <property type="entry name" value="Glycosidases"/>
    <property type="match status" value="1"/>
</dbReference>
<dbReference type="Pfam" id="PF18962">
    <property type="entry name" value="Por_Secre_tail"/>
    <property type="match status" value="1"/>
</dbReference>